<keyword evidence="6" id="KW-0676">Redox-active center</keyword>
<sequence length="112" mass="12346">MGSGQLHQLNEQNWDQEVLQSAQPVLVDFWAEWCGPCLRIAPIVEAIAGEYAGRLKVGKLNVDENPDLASRYGVMSIPTLMVFKNGEPKEFIVGLQPKAALVRRIEAVLQGS</sequence>
<dbReference type="PRINTS" id="PR00421">
    <property type="entry name" value="THIOREDOXIN"/>
</dbReference>
<dbReference type="Gene3D" id="3.40.30.10">
    <property type="entry name" value="Glutaredoxin"/>
    <property type="match status" value="1"/>
</dbReference>
<dbReference type="PANTHER" id="PTHR45663:SF11">
    <property type="entry name" value="GEO12009P1"/>
    <property type="match status" value="1"/>
</dbReference>
<dbReference type="InterPro" id="IPR017937">
    <property type="entry name" value="Thioredoxin_CS"/>
</dbReference>
<proteinExistence type="inferred from homology"/>
<dbReference type="InterPro" id="IPR036249">
    <property type="entry name" value="Thioredoxin-like_sf"/>
</dbReference>
<organism evidence="10 11">
    <name type="scientific">Carboxydichorda subterranea</name>
    <dbReference type="NCBI Taxonomy" id="3109565"/>
    <lineage>
        <taxon>Bacteria</taxon>
        <taxon>Bacillati</taxon>
        <taxon>Bacillota</taxon>
        <taxon>Limnochordia</taxon>
        <taxon>Limnochordales</taxon>
        <taxon>Geochordaceae</taxon>
        <taxon>Carboxydichorda</taxon>
    </lineage>
</organism>
<evidence type="ECO:0000313" key="11">
    <source>
        <dbReference type="Proteomes" id="UP001332192"/>
    </source>
</evidence>
<evidence type="ECO:0000256" key="1">
    <source>
        <dbReference type="ARBA" id="ARBA00008987"/>
    </source>
</evidence>
<dbReference type="NCBIfam" id="TIGR01068">
    <property type="entry name" value="thioredoxin"/>
    <property type="match status" value="1"/>
</dbReference>
<accession>A0ABZ1BYG8</accession>
<dbReference type="PROSITE" id="PS51352">
    <property type="entry name" value="THIOREDOXIN_2"/>
    <property type="match status" value="1"/>
</dbReference>
<feature type="domain" description="Thioredoxin" evidence="9">
    <location>
        <begin position="1"/>
        <end position="110"/>
    </location>
</feature>
<evidence type="ECO:0000256" key="4">
    <source>
        <dbReference type="ARBA" id="ARBA00022982"/>
    </source>
</evidence>
<name>A0ABZ1BYG8_9FIRM</name>
<gene>
    <name evidence="10" type="primary">trxA</name>
    <name evidence="10" type="ORF">U7230_01710</name>
</gene>
<dbReference type="RefSeq" id="WP_324717021.1">
    <property type="nucleotide sequence ID" value="NZ_CP141615.1"/>
</dbReference>
<dbReference type="PIRSF" id="PIRSF000077">
    <property type="entry name" value="Thioredoxin"/>
    <property type="match status" value="1"/>
</dbReference>
<reference evidence="10 11" key="1">
    <citation type="journal article" date="2024" name="Front. Microbiol.">
        <title>Novel thermophilic genera Geochorda gen. nov. and Carboxydochorda gen. nov. from the deep terrestrial subsurface reveal the ecophysiological diversity in the class Limnochordia.</title>
        <authorList>
            <person name="Karnachuk O.V."/>
            <person name="Lukina A.P."/>
            <person name="Avakyan M.R."/>
            <person name="Kadnikov V.V."/>
            <person name="Begmatov S."/>
            <person name="Beletsky A.V."/>
            <person name="Vlasova K.G."/>
            <person name="Novikov A.A."/>
            <person name="Shcherbakova V.A."/>
            <person name="Mardanov A.V."/>
            <person name="Ravin N.V."/>
        </authorList>
    </citation>
    <scope>NUCLEOTIDE SEQUENCE [LARGE SCALE GENOMIC DNA]</scope>
    <source>
        <strain evidence="10 11">L945</strain>
    </source>
</reference>
<dbReference type="InterPro" id="IPR013766">
    <property type="entry name" value="Thioredoxin_domain"/>
</dbReference>
<evidence type="ECO:0000256" key="8">
    <source>
        <dbReference type="PIRNR" id="PIRNR000077"/>
    </source>
</evidence>
<evidence type="ECO:0000256" key="3">
    <source>
        <dbReference type="ARBA" id="ARBA00022448"/>
    </source>
</evidence>
<dbReference type="PANTHER" id="PTHR45663">
    <property type="entry name" value="GEO12009P1"/>
    <property type="match status" value="1"/>
</dbReference>
<dbReference type="EMBL" id="CP141615">
    <property type="protein sequence ID" value="WRP17751.1"/>
    <property type="molecule type" value="Genomic_DNA"/>
</dbReference>
<keyword evidence="11" id="KW-1185">Reference proteome</keyword>
<dbReference type="Pfam" id="PF00085">
    <property type="entry name" value="Thioredoxin"/>
    <property type="match status" value="1"/>
</dbReference>
<dbReference type="CDD" id="cd02947">
    <property type="entry name" value="TRX_family"/>
    <property type="match status" value="1"/>
</dbReference>
<evidence type="ECO:0000256" key="5">
    <source>
        <dbReference type="ARBA" id="ARBA00023157"/>
    </source>
</evidence>
<dbReference type="InterPro" id="IPR005746">
    <property type="entry name" value="Thioredoxin"/>
</dbReference>
<keyword evidence="4" id="KW-0249">Electron transport</keyword>
<evidence type="ECO:0000256" key="7">
    <source>
        <dbReference type="NCBIfam" id="TIGR01068"/>
    </source>
</evidence>
<comment type="similarity">
    <text evidence="1 8">Belongs to the thioredoxin family.</text>
</comment>
<evidence type="ECO:0000256" key="2">
    <source>
        <dbReference type="ARBA" id="ARBA00020570"/>
    </source>
</evidence>
<keyword evidence="5" id="KW-1015">Disulfide bond</keyword>
<evidence type="ECO:0000259" key="9">
    <source>
        <dbReference type="PROSITE" id="PS51352"/>
    </source>
</evidence>
<dbReference type="Proteomes" id="UP001332192">
    <property type="component" value="Chromosome"/>
</dbReference>
<evidence type="ECO:0000313" key="10">
    <source>
        <dbReference type="EMBL" id="WRP17751.1"/>
    </source>
</evidence>
<dbReference type="PROSITE" id="PS00194">
    <property type="entry name" value="THIOREDOXIN_1"/>
    <property type="match status" value="1"/>
</dbReference>
<protein>
    <recommendedName>
        <fullName evidence="2 7">Thioredoxin</fullName>
    </recommendedName>
</protein>
<evidence type="ECO:0000256" key="6">
    <source>
        <dbReference type="ARBA" id="ARBA00023284"/>
    </source>
</evidence>
<dbReference type="SUPFAM" id="SSF52833">
    <property type="entry name" value="Thioredoxin-like"/>
    <property type="match status" value="1"/>
</dbReference>
<keyword evidence="3" id="KW-0813">Transport</keyword>